<sequence>MRRRQPLRPAEAAPPGDGISIVIRALNEGQHLGTCLQAIGQQLIHRPVEVVLVDSGSTDATLDIAQAHGCRIETLAPGAFSFGRALNLGVRASQHPIVVSLSAHCVPADERWLSCLVAPLLEGQAAMAFGSHVAPATSRSSEMNYFAWKYRGPSGLTRRPLMNNGNAAFLQALWRQHPFDEALPAQEDMAFCQWHQHHGQRLFYVAEAQVTHHHNDRNHALYRRLYRELAVEFHLGERSRKDFFLFLAAMPVHVVQDLATSRRKRAMLKALKGILAFRGVQAAAYWRAWQSFDRFIHPDR</sequence>
<dbReference type="InterPro" id="IPR029044">
    <property type="entry name" value="Nucleotide-diphossugar_trans"/>
</dbReference>
<comment type="caution">
    <text evidence="7">The sequence shown here is derived from an EMBL/GenBank/DDBJ whole genome shotgun (WGS) entry which is preliminary data.</text>
</comment>
<dbReference type="Gene3D" id="3.90.550.10">
    <property type="entry name" value="Spore Coat Polysaccharide Biosynthesis Protein SpsA, Chain A"/>
    <property type="match status" value="1"/>
</dbReference>
<dbReference type="EMBL" id="BSPB01000007">
    <property type="protein sequence ID" value="GLS13891.1"/>
    <property type="molecule type" value="Genomic_DNA"/>
</dbReference>
<reference evidence="8" key="1">
    <citation type="journal article" date="2019" name="Int. J. Syst. Evol. Microbiol.">
        <title>The Global Catalogue of Microorganisms (GCM) 10K type strain sequencing project: providing services to taxonomists for standard genome sequencing and annotation.</title>
        <authorList>
            <consortium name="The Broad Institute Genomics Platform"/>
            <consortium name="The Broad Institute Genome Sequencing Center for Infectious Disease"/>
            <person name="Wu L."/>
            <person name="Ma J."/>
        </authorList>
    </citation>
    <scope>NUCLEOTIDE SEQUENCE [LARGE SCALE GENOMIC DNA]</scope>
    <source>
        <strain evidence="8">NBRC 109341</strain>
    </source>
</reference>
<accession>A0ABQ6C0X1</accession>
<keyword evidence="8" id="KW-1185">Reference proteome</keyword>
<evidence type="ECO:0000313" key="8">
    <source>
        <dbReference type="Proteomes" id="UP001156903"/>
    </source>
</evidence>
<proteinExistence type="inferred from homology"/>
<dbReference type="PANTHER" id="PTHR48090">
    <property type="entry name" value="UNDECAPRENYL-PHOSPHATE 4-DEOXY-4-FORMAMIDO-L-ARABINOSE TRANSFERASE-RELATED"/>
    <property type="match status" value="1"/>
</dbReference>
<protein>
    <recommendedName>
        <fullName evidence="6">Glycosyltransferase 2-like domain-containing protein</fullName>
    </recommendedName>
</protein>
<keyword evidence="4" id="KW-0808">Transferase</keyword>
<dbReference type="InterPro" id="IPR050256">
    <property type="entry name" value="Glycosyltransferase_2"/>
</dbReference>
<dbReference type="Proteomes" id="UP001156903">
    <property type="component" value="Unassembled WGS sequence"/>
</dbReference>
<dbReference type="InterPro" id="IPR001173">
    <property type="entry name" value="Glyco_trans_2-like"/>
</dbReference>
<evidence type="ECO:0000259" key="6">
    <source>
        <dbReference type="Pfam" id="PF00535"/>
    </source>
</evidence>
<evidence type="ECO:0000256" key="4">
    <source>
        <dbReference type="ARBA" id="ARBA00022679"/>
    </source>
</evidence>
<dbReference type="SUPFAM" id="SSF53448">
    <property type="entry name" value="Nucleotide-diphospho-sugar transferases"/>
    <property type="match status" value="1"/>
</dbReference>
<comment type="similarity">
    <text evidence="2">Belongs to the glycosyltransferase 2 family.</text>
</comment>
<gene>
    <name evidence="7" type="ORF">GCM10007935_13210</name>
</gene>
<feature type="domain" description="Glycosyltransferase 2-like" evidence="6">
    <location>
        <begin position="20"/>
        <end position="140"/>
    </location>
</feature>
<name>A0ABQ6C0X1_9BURK</name>
<evidence type="ECO:0000313" key="7">
    <source>
        <dbReference type="EMBL" id="GLS13891.1"/>
    </source>
</evidence>
<evidence type="ECO:0000256" key="5">
    <source>
        <dbReference type="ARBA" id="ARBA00022842"/>
    </source>
</evidence>
<evidence type="ECO:0000256" key="3">
    <source>
        <dbReference type="ARBA" id="ARBA00022676"/>
    </source>
</evidence>
<keyword evidence="3" id="KW-0328">Glycosyltransferase</keyword>
<evidence type="ECO:0000256" key="1">
    <source>
        <dbReference type="ARBA" id="ARBA00001946"/>
    </source>
</evidence>
<dbReference type="PANTHER" id="PTHR48090:SF10">
    <property type="entry name" value="GLUCOSYL-3-PHOSPHOGLYCERATE SYNTHASE"/>
    <property type="match status" value="1"/>
</dbReference>
<comment type="cofactor">
    <cofactor evidence="1">
        <name>Mg(2+)</name>
        <dbReference type="ChEBI" id="CHEBI:18420"/>
    </cofactor>
</comment>
<keyword evidence="5" id="KW-0460">Magnesium</keyword>
<dbReference type="Pfam" id="PF00535">
    <property type="entry name" value="Glycos_transf_2"/>
    <property type="match status" value="1"/>
</dbReference>
<organism evidence="7 8">
    <name type="scientific">Hydrogenophaga electricum</name>
    <dbReference type="NCBI Taxonomy" id="1230953"/>
    <lineage>
        <taxon>Bacteria</taxon>
        <taxon>Pseudomonadati</taxon>
        <taxon>Pseudomonadota</taxon>
        <taxon>Betaproteobacteria</taxon>
        <taxon>Burkholderiales</taxon>
        <taxon>Comamonadaceae</taxon>
        <taxon>Hydrogenophaga</taxon>
    </lineage>
</organism>
<evidence type="ECO:0000256" key="2">
    <source>
        <dbReference type="ARBA" id="ARBA00006739"/>
    </source>
</evidence>